<accession>A0AA48WBN7</accession>
<sequence length="244" mass="28039">MRKDSGSDSANLLLQCEAGRERLVPLGRHQDDVIKCNPRKQDKAAWVASAEQANAFSEARPGKRCALLSRQIERARGKERRTMRLVVLVTERSIDKKGQHLIEPALEIEGWWTSLDAAPEEIIRLYRRHGPHEQFHSEIKTDLDMERLPSGEFDSNDAIMHLAMFAYDCLRLFGQLGLTGEISPVRHPAKRRRLKTVLQEIMYRAAKYDDHARRLVLDFGRTVKMHATSPVLCKRVCRNHLPTK</sequence>
<dbReference type="SUPFAM" id="SSF53098">
    <property type="entry name" value="Ribonuclease H-like"/>
    <property type="match status" value="1"/>
</dbReference>
<protein>
    <submittedName>
        <fullName evidence="1">Transposase</fullName>
    </submittedName>
</protein>
<dbReference type="EMBL" id="CP065053">
    <property type="protein sequence ID" value="QPI49011.1"/>
    <property type="molecule type" value="Genomic_DNA"/>
</dbReference>
<organism evidence="1 2">
    <name type="scientific">Massilia antarctica</name>
    <dbReference type="NCBI Taxonomy" id="2765360"/>
    <lineage>
        <taxon>Bacteria</taxon>
        <taxon>Pseudomonadati</taxon>
        <taxon>Pseudomonadota</taxon>
        <taxon>Betaproteobacteria</taxon>
        <taxon>Burkholderiales</taxon>
        <taxon>Oxalobacteraceae</taxon>
        <taxon>Telluria group</taxon>
        <taxon>Massilia</taxon>
    </lineage>
</organism>
<reference evidence="1 2" key="1">
    <citation type="submission" date="2020-11" db="EMBL/GenBank/DDBJ databases">
        <authorList>
            <person name="Sun Q."/>
        </authorList>
    </citation>
    <scope>NUCLEOTIDE SEQUENCE [LARGE SCALE GENOMIC DNA]</scope>
    <source>
        <strain evidence="1 2">P8398</strain>
    </source>
</reference>
<gene>
    <name evidence="1" type="ORF">IV454_26595</name>
</gene>
<evidence type="ECO:0000313" key="2">
    <source>
        <dbReference type="Proteomes" id="UP000662888"/>
    </source>
</evidence>
<evidence type="ECO:0000313" key="1">
    <source>
        <dbReference type="EMBL" id="QPI49011.1"/>
    </source>
</evidence>
<keyword evidence="2" id="KW-1185">Reference proteome</keyword>
<proteinExistence type="predicted"/>
<name>A0AA48WBN7_9BURK</name>
<dbReference type="InterPro" id="IPR012337">
    <property type="entry name" value="RNaseH-like_sf"/>
</dbReference>
<dbReference type="Proteomes" id="UP000662888">
    <property type="component" value="Chromosome"/>
</dbReference>